<keyword evidence="11" id="KW-0269">Exonuclease</keyword>
<keyword evidence="9" id="KW-0479">Metal-binding</keyword>
<keyword evidence="8" id="KW-0540">Nuclease</keyword>
<keyword evidence="13" id="KW-0694">RNA-binding</keyword>
<keyword evidence="16" id="KW-0804">Transcription</keyword>
<evidence type="ECO:0000256" key="6">
    <source>
        <dbReference type="ARBA" id="ARBA00022490"/>
    </source>
</evidence>
<sequence>MADNNQRLIQEVWADNLEEEFAKIRKLIRKYSYIAMDTEFPGVVARPIGTFSSTSDYHYQLLRCNVDILKIIQLGITLSDSEGNMPQGVCTWQFNFKFSLLEDMYAQESIELLQNSGIDFQKNEEYGIDIQHFGELLTESGLVLLDSIHWISFHSGYDFGYLIKLLTMSSLPEAEHQFFSLLKTFFPNCYDIKYLMRSCRSQPNKRGGLQDVADELCVSRIGLQHQAGSDSLLTASTFFKLREKYFENIIDDSKYLGHLYGLGRQTASTQS</sequence>
<dbReference type="Pfam" id="PF04857">
    <property type="entry name" value="CAF1"/>
    <property type="match status" value="2"/>
</dbReference>
<evidence type="ECO:0000256" key="11">
    <source>
        <dbReference type="ARBA" id="ARBA00022839"/>
    </source>
</evidence>
<evidence type="ECO:0000256" key="5">
    <source>
        <dbReference type="ARBA" id="ARBA00012161"/>
    </source>
</evidence>
<evidence type="ECO:0000256" key="15">
    <source>
        <dbReference type="ARBA" id="ARBA00023158"/>
    </source>
</evidence>
<keyword evidence="6" id="KW-0963">Cytoplasm</keyword>
<dbReference type="InterPro" id="IPR039637">
    <property type="entry name" value="CNOT7/CNOT8/Pop2"/>
</dbReference>
<dbReference type="AlphaFoldDB" id="A0A2T9YVY1"/>
<evidence type="ECO:0000256" key="7">
    <source>
        <dbReference type="ARBA" id="ARBA00022491"/>
    </source>
</evidence>
<evidence type="ECO:0000256" key="3">
    <source>
        <dbReference type="ARBA" id="ARBA00004496"/>
    </source>
</evidence>
<evidence type="ECO:0000256" key="2">
    <source>
        <dbReference type="ARBA" id="ARBA00004123"/>
    </source>
</evidence>
<dbReference type="GO" id="GO:0030014">
    <property type="term" value="C:CCR4-NOT complex"/>
    <property type="evidence" value="ECO:0007669"/>
    <property type="project" value="InterPro"/>
</dbReference>
<evidence type="ECO:0000256" key="13">
    <source>
        <dbReference type="ARBA" id="ARBA00022884"/>
    </source>
</evidence>
<dbReference type="FunFam" id="3.30.420.10:FF:000005">
    <property type="entry name" value="CCR4-NOT transcription complex subunit 7"/>
    <property type="match status" value="1"/>
</dbReference>
<dbReference type="GO" id="GO:0003723">
    <property type="term" value="F:RNA binding"/>
    <property type="evidence" value="ECO:0007669"/>
    <property type="project" value="UniProtKB-KW"/>
</dbReference>
<comment type="similarity">
    <text evidence="4">Belongs to the CAF1 family.</text>
</comment>
<proteinExistence type="inferred from homology"/>
<keyword evidence="10" id="KW-0378">Hydrolase</keyword>
<accession>A0A2T9YVY1</accession>
<evidence type="ECO:0000256" key="12">
    <source>
        <dbReference type="ARBA" id="ARBA00022845"/>
    </source>
</evidence>
<dbReference type="OrthoDB" id="1164111at2759"/>
<dbReference type="Proteomes" id="UP000245699">
    <property type="component" value="Unassembled WGS sequence"/>
</dbReference>
<dbReference type="GO" id="GO:0005634">
    <property type="term" value="C:nucleus"/>
    <property type="evidence" value="ECO:0007669"/>
    <property type="project" value="UniProtKB-SubCell"/>
</dbReference>
<evidence type="ECO:0000313" key="19">
    <source>
        <dbReference type="Proteomes" id="UP000245699"/>
    </source>
</evidence>
<keyword evidence="7" id="KW-0678">Repressor</keyword>
<dbReference type="EC" id="3.1.13.4" evidence="5"/>
<keyword evidence="19" id="KW-1185">Reference proteome</keyword>
<keyword evidence="12" id="KW-0810">Translation regulation</keyword>
<evidence type="ECO:0000256" key="16">
    <source>
        <dbReference type="ARBA" id="ARBA00023163"/>
    </source>
</evidence>
<evidence type="ECO:0000256" key="10">
    <source>
        <dbReference type="ARBA" id="ARBA00022801"/>
    </source>
</evidence>
<dbReference type="SUPFAM" id="SSF53098">
    <property type="entry name" value="Ribonuclease H-like"/>
    <property type="match status" value="1"/>
</dbReference>
<protein>
    <recommendedName>
        <fullName evidence="5">poly(A)-specific ribonuclease</fullName>
        <ecNumber evidence="5">3.1.13.4</ecNumber>
    </recommendedName>
</protein>
<dbReference type="GO" id="GO:0006417">
    <property type="term" value="P:regulation of translation"/>
    <property type="evidence" value="ECO:0007669"/>
    <property type="project" value="UniProtKB-KW"/>
</dbReference>
<dbReference type="GO" id="GO:0046872">
    <property type="term" value="F:metal ion binding"/>
    <property type="evidence" value="ECO:0007669"/>
    <property type="project" value="UniProtKB-KW"/>
</dbReference>
<evidence type="ECO:0000256" key="9">
    <source>
        <dbReference type="ARBA" id="ARBA00022723"/>
    </source>
</evidence>
<reference evidence="18 19" key="1">
    <citation type="journal article" date="2018" name="MBio">
        <title>Comparative Genomics Reveals the Core Gene Toolbox for the Fungus-Insect Symbiosis.</title>
        <authorList>
            <person name="Wang Y."/>
            <person name="Stata M."/>
            <person name="Wang W."/>
            <person name="Stajich J.E."/>
            <person name="White M.M."/>
            <person name="Moncalvo J.M."/>
        </authorList>
    </citation>
    <scope>NUCLEOTIDE SEQUENCE [LARGE SCALE GENOMIC DNA]</scope>
    <source>
        <strain evidence="18 19">AUS-77-4</strain>
    </source>
</reference>
<comment type="caution">
    <text evidence="18">The sequence shown here is derived from an EMBL/GenBank/DDBJ whole genome shotgun (WGS) entry which is preliminary data.</text>
</comment>
<keyword evidence="17" id="KW-0539">Nucleus</keyword>
<keyword evidence="14" id="KW-0805">Transcription regulation</keyword>
<dbReference type="GO" id="GO:0005737">
    <property type="term" value="C:cytoplasm"/>
    <property type="evidence" value="ECO:0007669"/>
    <property type="project" value="UniProtKB-SubCell"/>
</dbReference>
<comment type="subcellular location">
    <subcellularLocation>
        <location evidence="3">Cytoplasm</location>
    </subcellularLocation>
    <subcellularLocation>
        <location evidence="2">Nucleus</location>
    </subcellularLocation>
</comment>
<evidence type="ECO:0000256" key="1">
    <source>
        <dbReference type="ARBA" id="ARBA00001663"/>
    </source>
</evidence>
<dbReference type="GO" id="GO:0031047">
    <property type="term" value="P:regulatory ncRNA-mediated gene silencing"/>
    <property type="evidence" value="ECO:0007669"/>
    <property type="project" value="UniProtKB-KW"/>
</dbReference>
<evidence type="ECO:0000256" key="4">
    <source>
        <dbReference type="ARBA" id="ARBA00008372"/>
    </source>
</evidence>
<evidence type="ECO:0000313" key="18">
    <source>
        <dbReference type="EMBL" id="PVU96503.1"/>
    </source>
</evidence>
<dbReference type="PANTHER" id="PTHR10797">
    <property type="entry name" value="CCR4-NOT TRANSCRIPTION COMPLEX SUBUNIT"/>
    <property type="match status" value="1"/>
</dbReference>
<organism evidence="18 19">
    <name type="scientific">Furculomyces boomerangus</name>
    <dbReference type="NCBI Taxonomy" id="61424"/>
    <lineage>
        <taxon>Eukaryota</taxon>
        <taxon>Fungi</taxon>
        <taxon>Fungi incertae sedis</taxon>
        <taxon>Zoopagomycota</taxon>
        <taxon>Kickxellomycotina</taxon>
        <taxon>Harpellomycetes</taxon>
        <taxon>Harpellales</taxon>
        <taxon>Harpellaceae</taxon>
        <taxon>Furculomyces</taxon>
    </lineage>
</organism>
<dbReference type="STRING" id="61424.A0A2T9YVY1"/>
<comment type="catalytic activity">
    <reaction evidence="1">
        <text>Exonucleolytic cleavage of poly(A) to 5'-AMP.</text>
        <dbReference type="EC" id="3.1.13.4"/>
    </reaction>
</comment>
<gene>
    <name evidence="18" type="ORF">BB559_002361</name>
</gene>
<dbReference type="InterPro" id="IPR012337">
    <property type="entry name" value="RNaseH-like_sf"/>
</dbReference>
<dbReference type="EMBL" id="MBFT01000143">
    <property type="protein sequence ID" value="PVU96503.1"/>
    <property type="molecule type" value="Genomic_DNA"/>
</dbReference>
<keyword evidence="15" id="KW-0943">RNA-mediated gene silencing</keyword>
<dbReference type="Gene3D" id="3.30.420.10">
    <property type="entry name" value="Ribonuclease H-like superfamily/Ribonuclease H"/>
    <property type="match status" value="1"/>
</dbReference>
<dbReference type="InterPro" id="IPR036397">
    <property type="entry name" value="RNaseH_sf"/>
</dbReference>
<evidence type="ECO:0000256" key="8">
    <source>
        <dbReference type="ARBA" id="ARBA00022722"/>
    </source>
</evidence>
<dbReference type="GO" id="GO:0004535">
    <property type="term" value="F:poly(A)-specific ribonuclease activity"/>
    <property type="evidence" value="ECO:0007669"/>
    <property type="project" value="UniProtKB-EC"/>
</dbReference>
<name>A0A2T9YVY1_9FUNG</name>
<evidence type="ECO:0000256" key="17">
    <source>
        <dbReference type="ARBA" id="ARBA00023242"/>
    </source>
</evidence>
<evidence type="ECO:0000256" key="14">
    <source>
        <dbReference type="ARBA" id="ARBA00023015"/>
    </source>
</evidence>
<dbReference type="InterPro" id="IPR006941">
    <property type="entry name" value="RNase_CAF1"/>
</dbReference>